<proteinExistence type="predicted"/>
<protein>
    <submittedName>
        <fullName evidence="1">Uncharacterized protein</fullName>
    </submittedName>
</protein>
<evidence type="ECO:0000313" key="2">
    <source>
        <dbReference type="Proteomes" id="UP000252204"/>
    </source>
</evidence>
<keyword evidence="2" id="KW-1185">Reference proteome</keyword>
<dbReference type="OrthoDB" id="9182861at2"/>
<name>A0A365TK60_9GAMM</name>
<dbReference type="EMBL" id="QNTU01000011">
    <property type="protein sequence ID" value="RBI66137.1"/>
    <property type="molecule type" value="Genomic_DNA"/>
</dbReference>
<gene>
    <name evidence="1" type="ORF">DQ400_15470</name>
</gene>
<accession>A0A365TK60</accession>
<sequence length="102" mass="11517">MMAMRGSTLIGVAILVWVAWIVLATDSEARIERTCQPVLWFGNVATSLTQLTFPKQQESVHEAFESADYACRFTVWRLLHEDAWIESHQGNESSDQSGESDQ</sequence>
<dbReference type="AlphaFoldDB" id="A0A365TK60"/>
<organism evidence="1 2">
    <name type="scientific">Vreelandella sulfidaeris</name>
    <dbReference type="NCBI Taxonomy" id="115553"/>
    <lineage>
        <taxon>Bacteria</taxon>
        <taxon>Pseudomonadati</taxon>
        <taxon>Pseudomonadota</taxon>
        <taxon>Gammaproteobacteria</taxon>
        <taxon>Oceanospirillales</taxon>
        <taxon>Halomonadaceae</taxon>
        <taxon>Vreelandella</taxon>
    </lineage>
</organism>
<evidence type="ECO:0000313" key="1">
    <source>
        <dbReference type="EMBL" id="RBI66137.1"/>
    </source>
</evidence>
<reference evidence="2" key="1">
    <citation type="submission" date="2018-06" db="EMBL/GenBank/DDBJ databases">
        <title>Whole genome sequencing of four bacterial strains from South Shetland trench revealing bio-synthetic gene clusters.</title>
        <authorList>
            <person name="Abdel-Mageed W.M."/>
            <person name="Lehri B."/>
            <person name="Jarmusch S."/>
            <person name="Miranda K."/>
            <person name="Goodfellow M."/>
            <person name="Jaspars M."/>
            <person name="Karlyshev A.V."/>
        </authorList>
    </citation>
    <scope>NUCLEOTIDE SEQUENCE [LARGE SCALE GENOMIC DNA]</scope>
    <source>
        <strain evidence="2">SST4</strain>
    </source>
</reference>
<dbReference type="Proteomes" id="UP000252204">
    <property type="component" value="Unassembled WGS sequence"/>
</dbReference>
<comment type="caution">
    <text evidence="1">The sequence shown here is derived from an EMBL/GenBank/DDBJ whole genome shotgun (WGS) entry which is preliminary data.</text>
</comment>
<dbReference type="RefSeq" id="WP_035557818.1">
    <property type="nucleotide sequence ID" value="NZ_QNTU01000011.1"/>
</dbReference>